<dbReference type="InterPro" id="IPR035901">
    <property type="entry name" value="GIY-YIG_endonuc_sf"/>
</dbReference>
<gene>
    <name evidence="2" type="ORF">GCM10025870_24770</name>
</gene>
<name>A0ABM8H3N9_9MICO</name>
<dbReference type="Proteomes" id="UP001321477">
    <property type="component" value="Chromosome"/>
</dbReference>
<sequence length="153" mass="16585">MNNSTSTSTSGNIGPLSAEWQALLAAQQRDVTSISISDVPIEPGVYLWRRDGEVNYVGTATSLRGRVWRKHLGRGVSLGGSSLRRNICELIYGIPTTVTGSKDRQKVTPEQAAAIRAWLDGCTISWTISDSAADALALETVLLGEYRPPLNRK</sequence>
<evidence type="ECO:0000259" key="1">
    <source>
        <dbReference type="Pfam" id="PF20815"/>
    </source>
</evidence>
<dbReference type="RefSeq" id="WP_234659805.1">
    <property type="nucleotide sequence ID" value="NZ_AP027734.1"/>
</dbReference>
<reference evidence="3" key="1">
    <citation type="journal article" date="2019" name="Int. J. Syst. Evol. Microbiol.">
        <title>The Global Catalogue of Microorganisms (GCM) 10K type strain sequencing project: providing services to taxonomists for standard genome sequencing and annotation.</title>
        <authorList>
            <consortium name="The Broad Institute Genomics Platform"/>
            <consortium name="The Broad Institute Genome Sequencing Center for Infectious Disease"/>
            <person name="Wu L."/>
            <person name="Ma J."/>
        </authorList>
    </citation>
    <scope>NUCLEOTIDE SEQUENCE [LARGE SCALE GENOMIC DNA]</scope>
    <source>
        <strain evidence="3">NBRC 109019</strain>
    </source>
</reference>
<dbReference type="InterPro" id="IPR049311">
    <property type="entry name" value="GIY_YIG_cat"/>
</dbReference>
<keyword evidence="3" id="KW-1185">Reference proteome</keyword>
<protein>
    <recommendedName>
        <fullName evidence="1">GIY-YIG catalytic domain-containing protein</fullName>
    </recommendedName>
</protein>
<proteinExistence type="predicted"/>
<feature type="domain" description="GIY-YIG catalytic" evidence="1">
    <location>
        <begin position="51"/>
        <end position="151"/>
    </location>
</feature>
<dbReference type="Gene3D" id="3.40.1440.10">
    <property type="entry name" value="GIY-YIG endonuclease"/>
    <property type="match status" value="1"/>
</dbReference>
<evidence type="ECO:0000313" key="3">
    <source>
        <dbReference type="Proteomes" id="UP001321477"/>
    </source>
</evidence>
<organism evidence="2 3">
    <name type="scientific">Agromyces marinus</name>
    <dbReference type="NCBI Taxonomy" id="1389020"/>
    <lineage>
        <taxon>Bacteria</taxon>
        <taxon>Bacillati</taxon>
        <taxon>Actinomycetota</taxon>
        <taxon>Actinomycetes</taxon>
        <taxon>Micrococcales</taxon>
        <taxon>Microbacteriaceae</taxon>
        <taxon>Agromyces</taxon>
    </lineage>
</organism>
<dbReference type="Pfam" id="PF20815">
    <property type="entry name" value="GIY_YIG_2"/>
    <property type="match status" value="1"/>
</dbReference>
<evidence type="ECO:0000313" key="2">
    <source>
        <dbReference type="EMBL" id="BDZ55404.1"/>
    </source>
</evidence>
<dbReference type="EMBL" id="AP027734">
    <property type="protein sequence ID" value="BDZ55404.1"/>
    <property type="molecule type" value="Genomic_DNA"/>
</dbReference>
<accession>A0ABM8H3N9</accession>